<keyword evidence="2" id="KW-1185">Reference proteome</keyword>
<gene>
    <name evidence="1" type="ORF">SAMN04487968_103161</name>
</gene>
<evidence type="ECO:0000313" key="2">
    <source>
        <dbReference type="Proteomes" id="UP000198832"/>
    </source>
</evidence>
<evidence type="ECO:0000313" key="1">
    <source>
        <dbReference type="EMBL" id="SFC03825.1"/>
    </source>
</evidence>
<protein>
    <submittedName>
        <fullName evidence="1">Uncharacterized protein</fullName>
    </submittedName>
</protein>
<dbReference type="AlphaFoldDB" id="A0A1I1FWY7"/>
<proteinExistence type="predicted"/>
<name>A0A1I1FWY7_9ACTN</name>
<dbReference type="Proteomes" id="UP000198832">
    <property type="component" value="Unassembled WGS sequence"/>
</dbReference>
<dbReference type="OrthoDB" id="3784203at2"/>
<dbReference type="EMBL" id="FOLB01000003">
    <property type="protein sequence ID" value="SFC03825.1"/>
    <property type="molecule type" value="Genomic_DNA"/>
</dbReference>
<organism evidence="1 2">
    <name type="scientific">Nocardioides terrae</name>
    <dbReference type="NCBI Taxonomy" id="574651"/>
    <lineage>
        <taxon>Bacteria</taxon>
        <taxon>Bacillati</taxon>
        <taxon>Actinomycetota</taxon>
        <taxon>Actinomycetes</taxon>
        <taxon>Propionibacteriales</taxon>
        <taxon>Nocardioidaceae</taxon>
        <taxon>Nocardioides</taxon>
    </lineage>
</organism>
<reference evidence="1 2" key="1">
    <citation type="submission" date="2016-10" db="EMBL/GenBank/DDBJ databases">
        <authorList>
            <person name="de Groot N.N."/>
        </authorList>
    </citation>
    <scope>NUCLEOTIDE SEQUENCE [LARGE SCALE GENOMIC DNA]</scope>
    <source>
        <strain evidence="1 2">CGMCC 1.7056</strain>
    </source>
</reference>
<dbReference type="RefSeq" id="WP_139230035.1">
    <property type="nucleotide sequence ID" value="NZ_FOLB01000003.1"/>
</dbReference>
<accession>A0A1I1FWY7</accession>
<sequence length="386" mass="42969">MSRNIPGGFRRHRRIADSMTPELYACVERSLAAERAGDVAAALEWHQAVPMFRKGRNRWLLDQLVQLGDDLPDWVWARWIAYQTARCEDGDTGHVIREWHRRVIEELHQDLLEDCYRHEGDPIKVVARVLGESWAFHQAVTHEGGALTAFLDEFATGRLAEHTDLVRTWTEARMGGYELGDRLPGALLRVREAGGDWLEAVDLGALCCSPGGWVIGRLVPSGTGDRLMFDMPPLGVPSAVARAVAGSAEVDWLQILARARDAGRMASAALLREDYQLTTDVLDLELLRFGTPAREHGRVMQQLREGRDEVSPAAYRVLDRARRGEVDPADQAYVGAAVLNARAYQDARRDTVRSVETAAWAGWVDLVLEPARTRLLELAKLGLSAA</sequence>
<dbReference type="STRING" id="574651.SAMN04487968_103161"/>